<protein>
    <submittedName>
        <fullName evidence="2">Uncharacterized protein</fullName>
    </submittedName>
</protein>
<feature type="compositionally biased region" description="Polar residues" evidence="1">
    <location>
        <begin position="54"/>
        <end position="65"/>
    </location>
</feature>
<sequence length="91" mass="10069">MSVKSECPGRIHLRNRVAGNCHQRASCSAQIKHRTTAQRSKSSSSTSSPESAQLHPQPSYNLNPRTINPFGEYGNLILIKSKIPTYFSIPC</sequence>
<evidence type="ECO:0000313" key="2">
    <source>
        <dbReference type="Ensembl" id="ENSCCNP00000002821.1"/>
    </source>
</evidence>
<accession>A0A8C0W0C2</accession>
<evidence type="ECO:0000256" key="1">
    <source>
        <dbReference type="SAM" id="MobiDB-lite"/>
    </source>
</evidence>
<dbReference type="Ensembl" id="ENSCCNT00000003734.1">
    <property type="protein sequence ID" value="ENSCCNP00000002821.1"/>
    <property type="gene ID" value="ENSCCNG00000003079.1"/>
</dbReference>
<organism evidence="2">
    <name type="scientific">Castor canadensis</name>
    <name type="common">American beaver</name>
    <dbReference type="NCBI Taxonomy" id="51338"/>
    <lineage>
        <taxon>Eukaryota</taxon>
        <taxon>Metazoa</taxon>
        <taxon>Chordata</taxon>
        <taxon>Craniata</taxon>
        <taxon>Vertebrata</taxon>
        <taxon>Euteleostomi</taxon>
        <taxon>Mammalia</taxon>
        <taxon>Eutheria</taxon>
        <taxon>Euarchontoglires</taxon>
        <taxon>Glires</taxon>
        <taxon>Rodentia</taxon>
        <taxon>Castorimorpha</taxon>
        <taxon>Castoridae</taxon>
        <taxon>Castor</taxon>
    </lineage>
</organism>
<name>A0A8C0W0C2_CASCN</name>
<feature type="region of interest" description="Disordered" evidence="1">
    <location>
        <begin position="29"/>
        <end position="65"/>
    </location>
</feature>
<reference evidence="2" key="1">
    <citation type="submission" date="2023-09" db="UniProtKB">
        <authorList>
            <consortium name="Ensembl"/>
        </authorList>
    </citation>
    <scope>IDENTIFICATION</scope>
</reference>
<dbReference type="AlphaFoldDB" id="A0A8C0W0C2"/>
<proteinExistence type="predicted"/>
<feature type="compositionally biased region" description="Low complexity" evidence="1">
    <location>
        <begin position="40"/>
        <end position="51"/>
    </location>
</feature>